<dbReference type="SMART" id="SM00239">
    <property type="entry name" value="C2"/>
    <property type="match status" value="1"/>
</dbReference>
<dbReference type="CDD" id="cd00030">
    <property type="entry name" value="C2"/>
    <property type="match status" value="1"/>
</dbReference>
<gene>
    <name evidence="5" type="ORF">TeGR_g13879</name>
</gene>
<evidence type="ECO:0000256" key="2">
    <source>
        <dbReference type="ARBA" id="ARBA00022837"/>
    </source>
</evidence>
<feature type="compositionally biased region" description="Gly residues" evidence="3">
    <location>
        <begin position="692"/>
        <end position="710"/>
    </location>
</feature>
<dbReference type="Pfam" id="PF00168">
    <property type="entry name" value="C2"/>
    <property type="match status" value="1"/>
</dbReference>
<dbReference type="InterPro" id="IPR035892">
    <property type="entry name" value="C2_domain_sf"/>
</dbReference>
<dbReference type="PROSITE" id="PS50004">
    <property type="entry name" value="C2"/>
    <property type="match status" value="1"/>
</dbReference>
<dbReference type="Gene3D" id="2.60.40.150">
    <property type="entry name" value="C2 domain"/>
    <property type="match status" value="1"/>
</dbReference>
<feature type="domain" description="C2" evidence="4">
    <location>
        <begin position="176"/>
        <end position="309"/>
    </location>
</feature>
<feature type="compositionally biased region" description="Basic residues" evidence="3">
    <location>
        <begin position="875"/>
        <end position="885"/>
    </location>
</feature>
<dbReference type="PANTHER" id="PTHR45911">
    <property type="entry name" value="C2 DOMAIN-CONTAINING PROTEIN"/>
    <property type="match status" value="1"/>
</dbReference>
<feature type="region of interest" description="Disordered" evidence="3">
    <location>
        <begin position="688"/>
        <end position="734"/>
    </location>
</feature>
<dbReference type="EMBL" id="BRYB01002765">
    <property type="protein sequence ID" value="GMI25079.1"/>
    <property type="molecule type" value="Genomic_DNA"/>
</dbReference>
<evidence type="ECO:0000256" key="1">
    <source>
        <dbReference type="ARBA" id="ARBA00022723"/>
    </source>
</evidence>
<proteinExistence type="predicted"/>
<reference evidence="5 6" key="1">
    <citation type="journal article" date="2023" name="Commun. Biol.">
        <title>Genome analysis of Parmales, the sister group of diatoms, reveals the evolutionary specialization of diatoms from phago-mixotrophs to photoautotrophs.</title>
        <authorList>
            <person name="Ban H."/>
            <person name="Sato S."/>
            <person name="Yoshikawa S."/>
            <person name="Yamada K."/>
            <person name="Nakamura Y."/>
            <person name="Ichinomiya M."/>
            <person name="Sato N."/>
            <person name="Blanc-Mathieu R."/>
            <person name="Endo H."/>
            <person name="Kuwata A."/>
            <person name="Ogata H."/>
        </authorList>
    </citation>
    <scope>NUCLEOTIDE SEQUENCE [LARGE SCALE GENOMIC DNA]</scope>
</reference>
<sequence length="885" mass="98999">MVQSLIKMHMPTKTAQLFTYAMRRYLGPSAPAVDVKSLNIHVWLRRRKVHLLLTIEGFGFGNPPNFPHRYFAACEEISFHAAISYSDLWGTVKYFFAQIRTGLEPPPPWTWSPALYNIPTKFPWDPTAYEKNTKCKVHWRDYYVGVLHVYHLIFVGAMCNFEIGPGGELSVNGIERTLAESFCAKVLKDTPRPNRLSVTVVKARNLRNPIGSKGAAGRTGVTQNLDKDKPYNADPFVSVRAREHESVTKVVMKTRDPLWNERFDMHVKDPSTVLTVNVWDEEVLKSKLIGRWVMTTKYLVTDPTFCSHLPDGFIVERVPGDPNNGMRGAGTRIEGWMPLVDEDYKHEGKVGEVYVKVEWMNDEDFDEGYKPGPRPDAMGQLSLNAEENNYRGNDPEHDLRCWKAFPLLFNMRMLVIHEVSFFIKDIFAGAKGFNSTKEKNAIRMPMIYMSQSQLEAPDNFPGLTLWGVMNVAAMKGALPQCLANSAFRNSAAWSIMSGTFRGLGQQNTWRRRRDILTAKIGDTQTQSETIAQKINRKWQLVTKREGLLNKQLTSADKDAELDPTLSSYMVKTSKPPTFIYNVFRSWHPVLLELRGVTLYYYPVNEGIFTKADKVGLIHGTARKITLASLQRAELVENGSELVLVSRDETVPNRYFRLGGADAAEERDGSRGELEYWVKAINDAKVDVRERGGGSGGGSSFGGSEEGGLGGMPEAEGRESGEGGIGGEEEMFTHPAPQRRVRVFSAGGSTEIDPDGLEEPDKRLDDLPFKKLGTVNEFDEDDEESYEVKHQDRYRESLGSIRDERNGLVFDDERESEVVANRRFSAMNVLGAVVGGGGGVAGKKLSPKGGARGLGGETHSPPPKGGTHSPNPMPKFIRKRLSGYKK</sequence>
<evidence type="ECO:0000256" key="3">
    <source>
        <dbReference type="SAM" id="MobiDB-lite"/>
    </source>
</evidence>
<dbReference type="Proteomes" id="UP001165060">
    <property type="component" value="Unassembled WGS sequence"/>
</dbReference>
<comment type="caution">
    <text evidence="5">The sequence shown here is derived from an EMBL/GenBank/DDBJ whole genome shotgun (WGS) entry which is preliminary data.</text>
</comment>
<accession>A0ABQ6MEX1</accession>
<protein>
    <recommendedName>
        <fullName evidence="4">C2 domain-containing protein</fullName>
    </recommendedName>
</protein>
<dbReference type="SUPFAM" id="SSF49562">
    <property type="entry name" value="C2 domain (Calcium/lipid-binding domain, CaLB)"/>
    <property type="match status" value="1"/>
</dbReference>
<dbReference type="PANTHER" id="PTHR45911:SF4">
    <property type="entry name" value="MULTIPLE C2 AND TRANSMEMBRANE DOMAIN-CONTAINING PROTEIN"/>
    <property type="match status" value="1"/>
</dbReference>
<keyword evidence="6" id="KW-1185">Reference proteome</keyword>
<evidence type="ECO:0000313" key="6">
    <source>
        <dbReference type="Proteomes" id="UP001165060"/>
    </source>
</evidence>
<feature type="region of interest" description="Disordered" evidence="3">
    <location>
        <begin position="835"/>
        <end position="885"/>
    </location>
</feature>
<evidence type="ECO:0000313" key="5">
    <source>
        <dbReference type="EMBL" id="GMI25079.1"/>
    </source>
</evidence>
<evidence type="ECO:0000259" key="4">
    <source>
        <dbReference type="PROSITE" id="PS50004"/>
    </source>
</evidence>
<name>A0ABQ6MEX1_9STRA</name>
<keyword evidence="1" id="KW-0479">Metal-binding</keyword>
<keyword evidence="2" id="KW-0106">Calcium</keyword>
<dbReference type="InterPro" id="IPR000008">
    <property type="entry name" value="C2_dom"/>
</dbReference>
<organism evidence="5 6">
    <name type="scientific">Tetraparma gracilis</name>
    <dbReference type="NCBI Taxonomy" id="2962635"/>
    <lineage>
        <taxon>Eukaryota</taxon>
        <taxon>Sar</taxon>
        <taxon>Stramenopiles</taxon>
        <taxon>Ochrophyta</taxon>
        <taxon>Bolidophyceae</taxon>
        <taxon>Parmales</taxon>
        <taxon>Triparmaceae</taxon>
        <taxon>Tetraparma</taxon>
    </lineage>
</organism>